<evidence type="ECO:0000313" key="2">
    <source>
        <dbReference type="EMBL" id="OHB01783.1"/>
    </source>
</evidence>
<organism evidence="2 3">
    <name type="scientific">Candidatus Zambryskibacteria bacterium RIFCSPLOWO2_01_FULL_39_39</name>
    <dbReference type="NCBI Taxonomy" id="1802758"/>
    <lineage>
        <taxon>Bacteria</taxon>
        <taxon>Candidatus Zambryskiibacteriota</taxon>
    </lineage>
</organism>
<evidence type="ECO:0008006" key="4">
    <source>
        <dbReference type="Google" id="ProtNLM"/>
    </source>
</evidence>
<dbReference type="STRING" id="1802758.A3A96_04490"/>
<keyword evidence="1" id="KW-1133">Transmembrane helix</keyword>
<reference evidence="2 3" key="1">
    <citation type="journal article" date="2016" name="Nat. Commun.">
        <title>Thousands of microbial genomes shed light on interconnected biogeochemical processes in an aquifer system.</title>
        <authorList>
            <person name="Anantharaman K."/>
            <person name="Brown C.T."/>
            <person name="Hug L.A."/>
            <person name="Sharon I."/>
            <person name="Castelle C.J."/>
            <person name="Probst A.J."/>
            <person name="Thomas B.C."/>
            <person name="Singh A."/>
            <person name="Wilkins M.J."/>
            <person name="Karaoz U."/>
            <person name="Brodie E.L."/>
            <person name="Williams K.H."/>
            <person name="Hubbard S.S."/>
            <person name="Banfield J.F."/>
        </authorList>
    </citation>
    <scope>NUCLEOTIDE SEQUENCE [LARGE SCALE GENOMIC DNA]</scope>
</reference>
<gene>
    <name evidence="2" type="ORF">A3A96_04490</name>
</gene>
<proteinExistence type="predicted"/>
<protein>
    <recommendedName>
        <fullName evidence="4">Type II secretion system protein J</fullName>
    </recommendedName>
</protein>
<dbReference type="EMBL" id="MHWB01000010">
    <property type="protein sequence ID" value="OHB01783.1"/>
    <property type="molecule type" value="Genomic_DNA"/>
</dbReference>
<evidence type="ECO:0000313" key="3">
    <source>
        <dbReference type="Proteomes" id="UP000177707"/>
    </source>
</evidence>
<keyword evidence="1" id="KW-0472">Membrane</keyword>
<sequence>MKYEIRNTKYDFKKGLTRGARARQGFTVLESIVAIFVLSLSISGAFSAVRQSLNQSILSKEEVKAFYLAQEVVEIIRNKRDTNQLARINDGTTGWLDVITGNATDYCYFGKVCKIDISNYDFVSLGSTYCGNSWDSCPILRQNQDDFRYGYYADWVATNFKREIMFESINADEVAVIVRITWTKGITTKEFKIKTHLFNRI</sequence>
<feature type="transmembrane region" description="Helical" evidence="1">
    <location>
        <begin position="28"/>
        <end position="49"/>
    </location>
</feature>
<keyword evidence="1" id="KW-0812">Transmembrane</keyword>
<name>A0A1G2TX83_9BACT</name>
<dbReference type="Proteomes" id="UP000177707">
    <property type="component" value="Unassembled WGS sequence"/>
</dbReference>
<comment type="caution">
    <text evidence="2">The sequence shown here is derived from an EMBL/GenBank/DDBJ whole genome shotgun (WGS) entry which is preliminary data.</text>
</comment>
<dbReference type="AlphaFoldDB" id="A0A1G2TX83"/>
<evidence type="ECO:0000256" key="1">
    <source>
        <dbReference type="SAM" id="Phobius"/>
    </source>
</evidence>
<accession>A0A1G2TX83</accession>